<organism evidence="1 2">
    <name type="scientific">Ciceribacter ferrooxidans</name>
    <dbReference type="NCBI Taxonomy" id="2509717"/>
    <lineage>
        <taxon>Bacteria</taxon>
        <taxon>Pseudomonadati</taxon>
        <taxon>Pseudomonadota</taxon>
        <taxon>Alphaproteobacteria</taxon>
        <taxon>Hyphomicrobiales</taxon>
        <taxon>Rhizobiaceae</taxon>
        <taxon>Ciceribacter</taxon>
    </lineage>
</organism>
<comment type="caution">
    <text evidence="1">The sequence shown here is derived from an EMBL/GenBank/DDBJ whole genome shotgun (WGS) entry which is preliminary data.</text>
</comment>
<dbReference type="InterPro" id="IPR038666">
    <property type="entry name" value="SSP1_head-tail_sf"/>
</dbReference>
<evidence type="ECO:0000313" key="2">
    <source>
        <dbReference type="Proteomes" id="UP000291088"/>
    </source>
</evidence>
<dbReference type="AlphaFoldDB" id="A0A4Q2TWM0"/>
<dbReference type="Proteomes" id="UP000291088">
    <property type="component" value="Unassembled WGS sequence"/>
</dbReference>
<dbReference type="InterPro" id="IPR008767">
    <property type="entry name" value="Phage_SPP1_head-tail_adaptor"/>
</dbReference>
<evidence type="ECO:0000313" key="1">
    <source>
        <dbReference type="EMBL" id="RYC26841.1"/>
    </source>
</evidence>
<gene>
    <name evidence="1" type="ORF">EUU22_01280</name>
</gene>
<dbReference type="Gene3D" id="2.40.10.270">
    <property type="entry name" value="Bacteriophage SPP1 head-tail adaptor protein"/>
    <property type="match status" value="1"/>
</dbReference>
<reference evidence="1 2" key="1">
    <citation type="submission" date="2019-01" db="EMBL/GenBank/DDBJ databases">
        <authorList>
            <person name="Deng T."/>
        </authorList>
    </citation>
    <scope>NUCLEOTIDE SEQUENCE [LARGE SCALE GENOMIC DNA]</scope>
    <source>
        <strain evidence="1 2">F8825</strain>
    </source>
</reference>
<sequence>MATAAFDPGGLTARLTLEAPLESPDGQGGANRTWSAVASLWARIEPVTALAGEEAGGGRVTITHAIWMRHRGDVSSGMRLVKGGRVFVVETAHDPDESGRYLLCRCREEGR</sequence>
<dbReference type="EMBL" id="SDVB01000050">
    <property type="protein sequence ID" value="RYC26841.1"/>
    <property type="molecule type" value="Genomic_DNA"/>
</dbReference>
<dbReference type="NCBIfam" id="TIGR01563">
    <property type="entry name" value="gp16_SPP1"/>
    <property type="match status" value="1"/>
</dbReference>
<protein>
    <submittedName>
        <fullName evidence="1">Head-tail adaptor protein</fullName>
    </submittedName>
</protein>
<dbReference type="RefSeq" id="WP_129330315.1">
    <property type="nucleotide sequence ID" value="NZ_SDVB01000050.1"/>
</dbReference>
<keyword evidence="2" id="KW-1185">Reference proteome</keyword>
<accession>A0A4Q2TWM0</accession>
<name>A0A4Q2TWM0_9HYPH</name>
<dbReference type="Pfam" id="PF05521">
    <property type="entry name" value="Phage_HCP"/>
    <property type="match status" value="1"/>
</dbReference>
<dbReference type="OrthoDB" id="7570189at2"/>
<proteinExistence type="predicted"/>